<evidence type="ECO:0000313" key="2">
    <source>
        <dbReference type="EMBL" id="CAG5011563.1"/>
    </source>
</evidence>
<evidence type="ECO:0000256" key="1">
    <source>
        <dbReference type="SAM" id="MobiDB-lite"/>
    </source>
</evidence>
<protein>
    <submittedName>
        <fullName evidence="2">(apollo) hypothetical protein</fullName>
    </submittedName>
</protein>
<dbReference type="EMBL" id="CAJQZP010001037">
    <property type="protein sequence ID" value="CAG5011563.1"/>
    <property type="molecule type" value="Genomic_DNA"/>
</dbReference>
<feature type="region of interest" description="Disordered" evidence="1">
    <location>
        <begin position="88"/>
        <end position="111"/>
    </location>
</feature>
<keyword evidence="3" id="KW-1185">Reference proteome</keyword>
<reference evidence="2" key="1">
    <citation type="submission" date="2021-04" db="EMBL/GenBank/DDBJ databases">
        <authorList>
            <person name="Tunstrom K."/>
        </authorList>
    </citation>
    <scope>NUCLEOTIDE SEQUENCE</scope>
</reference>
<proteinExistence type="predicted"/>
<organism evidence="2 3">
    <name type="scientific">Parnassius apollo</name>
    <name type="common">Apollo butterfly</name>
    <name type="synonym">Papilio apollo</name>
    <dbReference type="NCBI Taxonomy" id="110799"/>
    <lineage>
        <taxon>Eukaryota</taxon>
        <taxon>Metazoa</taxon>
        <taxon>Ecdysozoa</taxon>
        <taxon>Arthropoda</taxon>
        <taxon>Hexapoda</taxon>
        <taxon>Insecta</taxon>
        <taxon>Pterygota</taxon>
        <taxon>Neoptera</taxon>
        <taxon>Endopterygota</taxon>
        <taxon>Lepidoptera</taxon>
        <taxon>Glossata</taxon>
        <taxon>Ditrysia</taxon>
        <taxon>Papilionoidea</taxon>
        <taxon>Papilionidae</taxon>
        <taxon>Parnassiinae</taxon>
        <taxon>Parnassini</taxon>
        <taxon>Parnassius</taxon>
        <taxon>Parnassius</taxon>
    </lineage>
</organism>
<name>A0A8S3X9M5_PARAO</name>
<dbReference type="AlphaFoldDB" id="A0A8S3X9M5"/>
<accession>A0A8S3X9M5</accession>
<gene>
    <name evidence="2" type="ORF">PAPOLLO_LOCUS15614</name>
</gene>
<dbReference type="OrthoDB" id="10072016at2759"/>
<comment type="caution">
    <text evidence="2">The sequence shown here is derived from an EMBL/GenBank/DDBJ whole genome shotgun (WGS) entry which is preliminary data.</text>
</comment>
<sequence>MNTDTIIRNGFRATGIHPLQPEAVLRKLPDYKENREPQTFDETLLNFLKDSRSPSVYNTAKRRNKKICTKPGESVSTDDFRLCANNLLDTKPSNNSSDDEPSTKDLDTNINSTISPGTSVCVDKRLHISRDRFLFRKSAVNKMSTVPQRKQIKILSDIVLNSSNKRKNRSSSSLSLSSYSLHDSSDDSLFVPSNSDTESFHGSDLNLTEEDNYTDDKIGIGDYVLVKFLSGKNAKYYVGKIIDCNNNEFTPLVEDISVITRLDIQKKLPKPIVGRRGELKFSIDCKIPMSNIY</sequence>
<dbReference type="Proteomes" id="UP000691718">
    <property type="component" value="Unassembled WGS sequence"/>
</dbReference>
<evidence type="ECO:0000313" key="3">
    <source>
        <dbReference type="Proteomes" id="UP000691718"/>
    </source>
</evidence>